<organism evidence="10 11">
    <name type="scientific">Vibrio renipiscarius</name>
    <dbReference type="NCBI Taxonomy" id="1461322"/>
    <lineage>
        <taxon>Bacteria</taxon>
        <taxon>Pseudomonadati</taxon>
        <taxon>Pseudomonadota</taxon>
        <taxon>Gammaproteobacteria</taxon>
        <taxon>Vibrionales</taxon>
        <taxon>Vibrionaceae</taxon>
        <taxon>Vibrio</taxon>
    </lineage>
</organism>
<feature type="transmembrane region" description="Helical" evidence="9">
    <location>
        <begin position="91"/>
        <end position="111"/>
    </location>
</feature>
<dbReference type="PANTHER" id="PTHR42925:SF2">
    <property type="entry name" value="NA+ DRIVEN MULTIDRUG EFFLUX PUMP"/>
    <property type="match status" value="1"/>
</dbReference>
<evidence type="ECO:0000256" key="5">
    <source>
        <dbReference type="ARBA" id="ARBA00022692"/>
    </source>
</evidence>
<sequence>MIATTPDRTFFQNLIKIGLPVSLQSMLFSLLGVTDILMVSQLGEAATAAVGVGNRIFFFNLIVVCGVSGAVSVLASQYFGAKNMDGVRITLFQSIFVAILVTAPFSLWYIFDSDQVVSIVSDNSEYIFLASDYLWITASTLICTAICVPLEGALRAIGHAKLPTQVSIYAILLNLLLNTLLIFGLFGFPELGVVGAAIGTSVSRLFQTLLLSYIVVKRFPCLIASKENILQAKTSLHRRRYMKIGLPLIIHDSAWAGGILFYNVLIGQLGVTELAIFSLLAPIESVIFSAFLGFAVAASVILANEIGANQYQRVEQTAWWYVFISTLAAFTIAFICFAAKPLLLSAISLTPISDPIMATNTFIIMLFGMGFRVFNMVAIGGVLKSGGDINYSIFIDLFGQWAIGIPLAYFTGIVLGWSLEWVIAIVILEEIAKIFLSTQRIRSKKWINNLVQDEPIVASNTTA</sequence>
<feature type="transmembrane region" description="Helical" evidence="9">
    <location>
        <begin position="166"/>
        <end position="188"/>
    </location>
</feature>
<dbReference type="Pfam" id="PF01554">
    <property type="entry name" value="MatE"/>
    <property type="match status" value="2"/>
</dbReference>
<dbReference type="GO" id="GO:0005886">
    <property type="term" value="C:plasma membrane"/>
    <property type="evidence" value="ECO:0007669"/>
    <property type="project" value="UniProtKB-SubCell"/>
</dbReference>
<protein>
    <recommendedName>
        <fullName evidence="2">Multidrug resistance protein NorM</fullName>
    </recommendedName>
    <alternativeName>
        <fullName evidence="8">Na(+)/drug antiporter</fullName>
    </alternativeName>
</protein>
<comment type="subcellular location">
    <subcellularLocation>
        <location evidence="1">Cell inner membrane</location>
        <topology evidence="1">Multi-pass membrane protein</topology>
    </subcellularLocation>
</comment>
<evidence type="ECO:0000256" key="2">
    <source>
        <dbReference type="ARBA" id="ARBA00013489"/>
    </source>
</evidence>
<dbReference type="PANTHER" id="PTHR42925">
    <property type="entry name" value="MULTIDRUG AND TOXIN EFFLUX PROTEIN MATE FAMILY"/>
    <property type="match status" value="1"/>
</dbReference>
<name>A0A0C2JLX1_9VIBR</name>
<dbReference type="InterPro" id="IPR047135">
    <property type="entry name" value="YsiQ"/>
</dbReference>
<keyword evidence="11" id="KW-1185">Reference proteome</keyword>
<dbReference type="CDD" id="cd13134">
    <property type="entry name" value="MATE_like_8"/>
    <property type="match status" value="1"/>
</dbReference>
<dbReference type="AlphaFoldDB" id="A0A0C2JLX1"/>
<feature type="transmembrane region" description="Helical" evidence="9">
    <location>
        <begin position="286"/>
        <end position="306"/>
    </location>
</feature>
<accession>A0A0C2JLX1</accession>
<evidence type="ECO:0000313" key="10">
    <source>
        <dbReference type="EMBL" id="KII75960.1"/>
    </source>
</evidence>
<gene>
    <name evidence="10" type="ORF">OJ16_14075</name>
</gene>
<dbReference type="GO" id="GO:0042910">
    <property type="term" value="F:xenobiotic transmembrane transporter activity"/>
    <property type="evidence" value="ECO:0007669"/>
    <property type="project" value="InterPro"/>
</dbReference>
<dbReference type="InterPro" id="IPR048279">
    <property type="entry name" value="MdtK-like"/>
</dbReference>
<feature type="transmembrane region" description="Helical" evidence="9">
    <location>
        <begin position="244"/>
        <end position="266"/>
    </location>
</feature>
<feature type="transmembrane region" description="Helical" evidence="9">
    <location>
        <begin position="194"/>
        <end position="216"/>
    </location>
</feature>
<comment type="caution">
    <text evidence="10">The sequence shown here is derived from an EMBL/GenBank/DDBJ whole genome shotgun (WGS) entry which is preliminary data.</text>
</comment>
<evidence type="ECO:0000256" key="4">
    <source>
        <dbReference type="ARBA" id="ARBA00022475"/>
    </source>
</evidence>
<feature type="transmembrane region" description="Helical" evidence="9">
    <location>
        <begin position="362"/>
        <end position="383"/>
    </location>
</feature>
<evidence type="ECO:0000256" key="7">
    <source>
        <dbReference type="ARBA" id="ARBA00023136"/>
    </source>
</evidence>
<keyword evidence="5 9" id="KW-0812">Transmembrane</keyword>
<dbReference type="STRING" id="1461322.OJ16_14075"/>
<evidence type="ECO:0000256" key="8">
    <source>
        <dbReference type="ARBA" id="ARBA00030855"/>
    </source>
</evidence>
<evidence type="ECO:0000256" key="3">
    <source>
        <dbReference type="ARBA" id="ARBA00022448"/>
    </source>
</evidence>
<reference evidence="10 11" key="1">
    <citation type="submission" date="2014-11" db="EMBL/GenBank/DDBJ databases">
        <title>Draft Genome Sequence of Vibrio piscirenalis strains CECT 8603T and CECT 8604, two marine Gammaproteobacterium isolated from cultured gilthead sea bream (Sparus aurata).</title>
        <authorList>
            <person name="Arahal D.R."/>
            <person name="Rodrigo-Torres L."/>
            <person name="Lucena T."/>
            <person name="Pujalte M.J."/>
        </authorList>
    </citation>
    <scope>NUCLEOTIDE SEQUENCE [LARGE SCALE GENOMIC DNA]</scope>
    <source>
        <strain evidence="10 11">DCR 1-4-2</strain>
    </source>
</reference>
<dbReference type="NCBIfam" id="TIGR00797">
    <property type="entry name" value="matE"/>
    <property type="match status" value="1"/>
</dbReference>
<feature type="transmembrane region" description="Helical" evidence="9">
    <location>
        <begin position="318"/>
        <end position="342"/>
    </location>
</feature>
<dbReference type="InterPro" id="IPR002528">
    <property type="entry name" value="MATE_fam"/>
</dbReference>
<evidence type="ECO:0000313" key="11">
    <source>
        <dbReference type="Proteomes" id="UP000031672"/>
    </source>
</evidence>
<dbReference type="EMBL" id="JTKH01000024">
    <property type="protein sequence ID" value="KII75960.1"/>
    <property type="molecule type" value="Genomic_DNA"/>
</dbReference>
<feature type="transmembrane region" description="Helical" evidence="9">
    <location>
        <begin position="21"/>
        <end position="43"/>
    </location>
</feature>
<dbReference type="Proteomes" id="UP000031672">
    <property type="component" value="Unassembled WGS sequence"/>
</dbReference>
<dbReference type="PIRSF" id="PIRSF006603">
    <property type="entry name" value="DinF"/>
    <property type="match status" value="1"/>
</dbReference>
<accession>A0A0C2NHX7</accession>
<evidence type="ECO:0000256" key="9">
    <source>
        <dbReference type="SAM" id="Phobius"/>
    </source>
</evidence>
<evidence type="ECO:0000256" key="6">
    <source>
        <dbReference type="ARBA" id="ARBA00022989"/>
    </source>
</evidence>
<proteinExistence type="predicted"/>
<dbReference type="RefSeq" id="WP_040991894.1">
    <property type="nucleotide sequence ID" value="NZ_JTKH01000024.1"/>
</dbReference>
<feature type="transmembrane region" description="Helical" evidence="9">
    <location>
        <begin position="55"/>
        <end position="79"/>
    </location>
</feature>
<keyword evidence="7 9" id="KW-0472">Membrane</keyword>
<keyword evidence="4" id="KW-1003">Cell membrane</keyword>
<dbReference type="GO" id="GO:0015297">
    <property type="term" value="F:antiporter activity"/>
    <property type="evidence" value="ECO:0007669"/>
    <property type="project" value="InterPro"/>
</dbReference>
<keyword evidence="3" id="KW-0813">Transport</keyword>
<dbReference type="OrthoDB" id="9780160at2"/>
<keyword evidence="6 9" id="KW-1133">Transmembrane helix</keyword>
<feature type="transmembrane region" description="Helical" evidence="9">
    <location>
        <begin position="133"/>
        <end position="154"/>
    </location>
</feature>
<evidence type="ECO:0000256" key="1">
    <source>
        <dbReference type="ARBA" id="ARBA00004429"/>
    </source>
</evidence>